<gene>
    <name evidence="1" type="primary">Acey_s0520.g2845</name>
    <name evidence="1" type="ORF">Y032_0520g2845</name>
</gene>
<protein>
    <recommendedName>
        <fullName evidence="3">Serine/threonine specific protein phosphatases domain-containing protein</fullName>
    </recommendedName>
</protein>
<keyword evidence="2" id="KW-1185">Reference proteome</keyword>
<dbReference type="PANTHER" id="PTHR11668:SF10">
    <property type="entry name" value="SERINE_THREONINE-PROTEIN PHOSPHATASE"/>
    <property type="match status" value="1"/>
</dbReference>
<dbReference type="InterPro" id="IPR029052">
    <property type="entry name" value="Metallo-depent_PP-like"/>
</dbReference>
<dbReference type="AlphaFoldDB" id="A0A016WSY4"/>
<dbReference type="Gene3D" id="3.60.21.10">
    <property type="match status" value="1"/>
</dbReference>
<reference evidence="2" key="1">
    <citation type="journal article" date="2015" name="Nat. Genet.">
        <title>The genome and transcriptome of the zoonotic hookworm Ancylostoma ceylanicum identify infection-specific gene families.</title>
        <authorList>
            <person name="Schwarz E.M."/>
            <person name="Hu Y."/>
            <person name="Antoshechkin I."/>
            <person name="Miller M.M."/>
            <person name="Sternberg P.W."/>
            <person name="Aroian R.V."/>
        </authorList>
    </citation>
    <scope>NUCLEOTIDE SEQUENCE</scope>
    <source>
        <strain evidence="2">HY135</strain>
    </source>
</reference>
<sequence length="122" mass="14169">MGTLAPSSDSFIAYLNKPIHRKEVLVIDDFCERFGLELIVRAHQMCLDGFWVTPSRRLLTLFSAPMYCNLYRNAGTVLDVDENLRCQLISMVPESRGCRDRVLRQNRLWDETVDYICERPLA</sequence>
<dbReference type="GO" id="GO:0005634">
    <property type="term" value="C:nucleus"/>
    <property type="evidence" value="ECO:0007669"/>
    <property type="project" value="TreeGrafter"/>
</dbReference>
<dbReference type="InterPro" id="IPR050341">
    <property type="entry name" value="PP1_catalytic_subunit"/>
</dbReference>
<dbReference type="OrthoDB" id="1930084at2759"/>
<organism evidence="1 2">
    <name type="scientific">Ancylostoma ceylanicum</name>
    <dbReference type="NCBI Taxonomy" id="53326"/>
    <lineage>
        <taxon>Eukaryota</taxon>
        <taxon>Metazoa</taxon>
        <taxon>Ecdysozoa</taxon>
        <taxon>Nematoda</taxon>
        <taxon>Chromadorea</taxon>
        <taxon>Rhabditida</taxon>
        <taxon>Rhabditina</taxon>
        <taxon>Rhabditomorpha</taxon>
        <taxon>Strongyloidea</taxon>
        <taxon>Ancylostomatidae</taxon>
        <taxon>Ancylostomatinae</taxon>
        <taxon>Ancylostoma</taxon>
    </lineage>
</organism>
<evidence type="ECO:0000313" key="2">
    <source>
        <dbReference type="Proteomes" id="UP000024635"/>
    </source>
</evidence>
<accession>A0A016WSY4</accession>
<dbReference type="Proteomes" id="UP000024635">
    <property type="component" value="Unassembled WGS sequence"/>
</dbReference>
<dbReference type="PANTHER" id="PTHR11668">
    <property type="entry name" value="SERINE/THREONINE PROTEIN PHOSPHATASE"/>
    <property type="match status" value="1"/>
</dbReference>
<evidence type="ECO:0008006" key="3">
    <source>
        <dbReference type="Google" id="ProtNLM"/>
    </source>
</evidence>
<dbReference type="STRING" id="53326.A0A016WSY4"/>
<comment type="caution">
    <text evidence="1">The sequence shown here is derived from an EMBL/GenBank/DDBJ whole genome shotgun (WGS) entry which is preliminary data.</text>
</comment>
<evidence type="ECO:0000313" key="1">
    <source>
        <dbReference type="EMBL" id="EYC42716.1"/>
    </source>
</evidence>
<dbReference type="SUPFAM" id="SSF56300">
    <property type="entry name" value="Metallo-dependent phosphatases"/>
    <property type="match status" value="1"/>
</dbReference>
<dbReference type="PRINTS" id="PR00114">
    <property type="entry name" value="STPHPHTASE"/>
</dbReference>
<name>A0A016WSY4_9BILA</name>
<proteinExistence type="predicted"/>
<dbReference type="GO" id="GO:0005737">
    <property type="term" value="C:cytoplasm"/>
    <property type="evidence" value="ECO:0007669"/>
    <property type="project" value="TreeGrafter"/>
</dbReference>
<dbReference type="EMBL" id="JARK01000120">
    <property type="protein sequence ID" value="EYC42716.1"/>
    <property type="molecule type" value="Genomic_DNA"/>
</dbReference>
<dbReference type="GO" id="GO:0004722">
    <property type="term" value="F:protein serine/threonine phosphatase activity"/>
    <property type="evidence" value="ECO:0007669"/>
    <property type="project" value="TreeGrafter"/>
</dbReference>
<dbReference type="InterPro" id="IPR006186">
    <property type="entry name" value="Ser/Thr-sp_prot-phosphatase"/>
</dbReference>